<accession>A0AAW1Y611</accession>
<dbReference type="InterPro" id="IPR050905">
    <property type="entry name" value="Plant_NBS-LRR"/>
</dbReference>
<dbReference type="SUPFAM" id="SSF52540">
    <property type="entry name" value="P-loop containing nucleoside triphosphate hydrolases"/>
    <property type="match status" value="1"/>
</dbReference>
<keyword evidence="4" id="KW-1185">Reference proteome</keyword>
<dbReference type="Gene3D" id="1.10.8.430">
    <property type="entry name" value="Helical domain of apoptotic protease-activating factors"/>
    <property type="match status" value="1"/>
</dbReference>
<reference evidence="3 4" key="1">
    <citation type="journal article" date="2023" name="G3 (Bethesda)">
        <title>A chromosome-length genome assembly and annotation of blackberry (Rubus argutus, cv. 'Hillquist').</title>
        <authorList>
            <person name="Bruna T."/>
            <person name="Aryal R."/>
            <person name="Dudchenko O."/>
            <person name="Sargent D.J."/>
            <person name="Mead D."/>
            <person name="Buti M."/>
            <person name="Cavallini A."/>
            <person name="Hytonen T."/>
            <person name="Andres J."/>
            <person name="Pham M."/>
            <person name="Weisz D."/>
            <person name="Mascagni F."/>
            <person name="Usai G."/>
            <person name="Natali L."/>
            <person name="Bassil N."/>
            <person name="Fernandez G.E."/>
            <person name="Lomsadze A."/>
            <person name="Armour M."/>
            <person name="Olukolu B."/>
            <person name="Poorten T."/>
            <person name="Britton C."/>
            <person name="Davik J."/>
            <person name="Ashrafi H."/>
            <person name="Aiden E.L."/>
            <person name="Borodovsky M."/>
            <person name="Worthington M."/>
        </authorList>
    </citation>
    <scope>NUCLEOTIDE SEQUENCE [LARGE SCALE GENOMIC DNA]</scope>
    <source>
        <strain evidence="3">PI 553951</strain>
    </source>
</reference>
<dbReference type="InterPro" id="IPR027417">
    <property type="entry name" value="P-loop_NTPase"/>
</dbReference>
<dbReference type="PANTHER" id="PTHR33463:SF198">
    <property type="entry name" value="RPP4C3"/>
    <property type="match status" value="1"/>
</dbReference>
<evidence type="ECO:0000313" key="3">
    <source>
        <dbReference type="EMBL" id="KAK9944510.1"/>
    </source>
</evidence>
<sequence>MMLGVCLRRLAGGSIESDLELRPIAEEVLSECDGLPIAISTLGGALREKKKPVWKDALRRLQKPFPGDSLGMERNVYKTIKLSYDYLESDVKSCFLLCCLFPESSNILLHDLVIYGLGLGLFQGIDSMEGGRDRVESIG</sequence>
<gene>
    <name evidence="3" type="ORF">M0R45_010074</name>
</gene>
<evidence type="ECO:0000313" key="4">
    <source>
        <dbReference type="Proteomes" id="UP001457282"/>
    </source>
</evidence>
<organism evidence="3 4">
    <name type="scientific">Rubus argutus</name>
    <name type="common">Southern blackberry</name>
    <dbReference type="NCBI Taxonomy" id="59490"/>
    <lineage>
        <taxon>Eukaryota</taxon>
        <taxon>Viridiplantae</taxon>
        <taxon>Streptophyta</taxon>
        <taxon>Embryophyta</taxon>
        <taxon>Tracheophyta</taxon>
        <taxon>Spermatophyta</taxon>
        <taxon>Magnoliopsida</taxon>
        <taxon>eudicotyledons</taxon>
        <taxon>Gunneridae</taxon>
        <taxon>Pentapetalae</taxon>
        <taxon>rosids</taxon>
        <taxon>fabids</taxon>
        <taxon>Rosales</taxon>
        <taxon>Rosaceae</taxon>
        <taxon>Rosoideae</taxon>
        <taxon>Rosoideae incertae sedis</taxon>
        <taxon>Rubus</taxon>
    </lineage>
</organism>
<name>A0AAW1Y611_RUBAR</name>
<dbReference type="GO" id="GO:0043531">
    <property type="term" value="F:ADP binding"/>
    <property type="evidence" value="ECO:0007669"/>
    <property type="project" value="InterPro"/>
</dbReference>
<evidence type="ECO:0000256" key="2">
    <source>
        <dbReference type="ARBA" id="ARBA00022821"/>
    </source>
</evidence>
<dbReference type="PANTHER" id="PTHR33463">
    <property type="entry name" value="NB-ARC DOMAIN-CONTAINING PROTEIN-RELATED"/>
    <property type="match status" value="1"/>
</dbReference>
<keyword evidence="1" id="KW-0547">Nucleotide-binding</keyword>
<proteinExistence type="predicted"/>
<dbReference type="EMBL" id="JBEDUW010000002">
    <property type="protein sequence ID" value="KAK9944510.1"/>
    <property type="molecule type" value="Genomic_DNA"/>
</dbReference>
<dbReference type="AlphaFoldDB" id="A0AAW1Y611"/>
<dbReference type="GO" id="GO:0006952">
    <property type="term" value="P:defense response"/>
    <property type="evidence" value="ECO:0007669"/>
    <property type="project" value="UniProtKB-KW"/>
</dbReference>
<dbReference type="InterPro" id="IPR042197">
    <property type="entry name" value="Apaf_helical"/>
</dbReference>
<comment type="caution">
    <text evidence="3">The sequence shown here is derived from an EMBL/GenBank/DDBJ whole genome shotgun (WGS) entry which is preliminary data.</text>
</comment>
<evidence type="ECO:0008006" key="5">
    <source>
        <dbReference type="Google" id="ProtNLM"/>
    </source>
</evidence>
<evidence type="ECO:0000256" key="1">
    <source>
        <dbReference type="ARBA" id="ARBA00022741"/>
    </source>
</evidence>
<keyword evidence="2" id="KW-0611">Plant defense</keyword>
<dbReference type="GO" id="GO:0005524">
    <property type="term" value="F:ATP binding"/>
    <property type="evidence" value="ECO:0007669"/>
    <property type="project" value="UniProtKB-KW"/>
</dbReference>
<protein>
    <recommendedName>
        <fullName evidence="5">NB-ARC domain-containing protein</fullName>
    </recommendedName>
</protein>
<dbReference type="Proteomes" id="UP001457282">
    <property type="component" value="Unassembled WGS sequence"/>
</dbReference>